<accession>A0A6A5T8L9</accession>
<dbReference type="Pfam" id="PF12796">
    <property type="entry name" value="Ank_2"/>
    <property type="match status" value="1"/>
</dbReference>
<keyword evidence="5" id="KW-1185">Reference proteome</keyword>
<reference evidence="4" key="1">
    <citation type="journal article" date="2020" name="Stud. Mycol.">
        <title>101 Dothideomycetes genomes: a test case for predicting lifestyles and emergence of pathogens.</title>
        <authorList>
            <person name="Haridas S."/>
            <person name="Albert R."/>
            <person name="Binder M."/>
            <person name="Bloem J."/>
            <person name="Labutti K."/>
            <person name="Salamov A."/>
            <person name="Andreopoulos B."/>
            <person name="Baker S."/>
            <person name="Barry K."/>
            <person name="Bills G."/>
            <person name="Bluhm B."/>
            <person name="Cannon C."/>
            <person name="Castanera R."/>
            <person name="Culley D."/>
            <person name="Daum C."/>
            <person name="Ezra D."/>
            <person name="Gonzalez J."/>
            <person name="Henrissat B."/>
            <person name="Kuo A."/>
            <person name="Liang C."/>
            <person name="Lipzen A."/>
            <person name="Lutzoni F."/>
            <person name="Magnuson J."/>
            <person name="Mondo S."/>
            <person name="Nolan M."/>
            <person name="Ohm R."/>
            <person name="Pangilinan J."/>
            <person name="Park H.-J."/>
            <person name="Ramirez L."/>
            <person name="Alfaro M."/>
            <person name="Sun H."/>
            <person name="Tritt A."/>
            <person name="Yoshinaga Y."/>
            <person name="Zwiers L.-H."/>
            <person name="Turgeon B."/>
            <person name="Goodwin S."/>
            <person name="Spatafora J."/>
            <person name="Crous P."/>
            <person name="Grigoriev I."/>
        </authorList>
    </citation>
    <scope>NUCLEOTIDE SEQUENCE</scope>
    <source>
        <strain evidence="4">CBS 675.92</strain>
    </source>
</reference>
<protein>
    <submittedName>
        <fullName evidence="4">Ankyrin</fullName>
    </submittedName>
</protein>
<evidence type="ECO:0000313" key="5">
    <source>
        <dbReference type="Proteomes" id="UP000800035"/>
    </source>
</evidence>
<dbReference type="Gene3D" id="1.25.40.20">
    <property type="entry name" value="Ankyrin repeat-containing domain"/>
    <property type="match status" value="2"/>
</dbReference>
<dbReference type="EMBL" id="ML977054">
    <property type="protein sequence ID" value="KAF1948558.1"/>
    <property type="molecule type" value="Genomic_DNA"/>
</dbReference>
<keyword evidence="2 3" id="KW-0040">ANK repeat</keyword>
<name>A0A6A5T8L9_9PLEO</name>
<dbReference type="InterPro" id="IPR050889">
    <property type="entry name" value="Dendritic_Spine_Reg/Scaffold"/>
</dbReference>
<feature type="repeat" description="ANK" evidence="3">
    <location>
        <begin position="857"/>
        <end position="889"/>
    </location>
</feature>
<dbReference type="PANTHER" id="PTHR24166:SF48">
    <property type="entry name" value="PROTEIN VAPYRIN"/>
    <property type="match status" value="1"/>
</dbReference>
<evidence type="ECO:0000313" key="4">
    <source>
        <dbReference type="EMBL" id="KAF1948558.1"/>
    </source>
</evidence>
<proteinExistence type="predicted"/>
<keyword evidence="1" id="KW-0677">Repeat</keyword>
<sequence>MDMALRPQSPTWSFSSSALSRRWTLLSFLGSQEKTVLPIYRHLAKDLIDPAAFGSLSQVMFVPTASQQLVTGGPELRTVYTVISTLANNQVRVERLMNPENPLDEAIRRVILFFNELESHRFTQVLESFPDPFLSSLEVNIFAAAVELGAGRIVDTILERGLDPSQQRMRINSIPYTPLQRSCIHGWLNITRSILAKNVPHSPSDLFPLFSIWIAHSPALKAEVLAMLLAADFDIEWKKPINSFPRLMPDGYYTFAEAISDRSQWFLYETTFLHNALENCDSHTAHGVVATLLKRNWSQEERKKIGFRNCLSEGLGSALKYNHTEAFEELLRGGAIPDSEVLYQAINKRNLLAIRCLSDHCPSTFPGLALQFGRSGQVPLAEAFRAQSPEINKLMSQSGVLSNLEGNPNAITQSIVVACEIGSEDLLDYLLPYWERCSSDSSKTPASISEAPVSVADSFTAAMKNGYDSIIFKLLANGVAPDQRTLEVALKLRKFDIVDKVLESGLQPSKLLPAFHLALIVGCTKTIRLLAAAGIDYHVGVEFTREKVEYFIDTVDLKKLLWIPNPRFVEASILLPAMSTAILGGNRKMIDLLFSLNAPLELTLKPADMTGHAMFLSPLEAAAAMGNLTLVRELLGRGVNPCDERALNQASFSGNVPMARLLLNAITGSFSSHVTQFGAEALRRVVEKENLVMLTMLAPAVGLDSMTRISGNPFRRSLSALGEAILSPSPSSLHMIEALLRHGANVNSIASPNASALILAISTRQLTKVQLLVSAGADVHAPAQLAIRRSPLQAAVEIGALDIINYLLEKGTNVNALPAGREGGTALQLAAKEGFIGIAALLIVRGGDINAPGGMLFGRTAFEAAAEHGRIEMLMFLVEKGADIASDGGKQYRRSLIFAKANGHVGVVKLVEEVYKEQCENLAACRAHLEGGGTFDLGGFDVSVFP</sequence>
<dbReference type="InterPro" id="IPR036770">
    <property type="entry name" value="Ankyrin_rpt-contain_sf"/>
</dbReference>
<evidence type="ECO:0000256" key="2">
    <source>
        <dbReference type="ARBA" id="ARBA00023043"/>
    </source>
</evidence>
<dbReference type="Proteomes" id="UP000800035">
    <property type="component" value="Unassembled WGS sequence"/>
</dbReference>
<evidence type="ECO:0000256" key="1">
    <source>
        <dbReference type="ARBA" id="ARBA00022737"/>
    </source>
</evidence>
<dbReference type="SUPFAM" id="SSF48403">
    <property type="entry name" value="Ankyrin repeat"/>
    <property type="match status" value="3"/>
</dbReference>
<dbReference type="PROSITE" id="PS50088">
    <property type="entry name" value="ANK_REPEAT"/>
    <property type="match status" value="3"/>
</dbReference>
<dbReference type="AlphaFoldDB" id="A0A6A5T8L9"/>
<feature type="repeat" description="ANK" evidence="3">
    <location>
        <begin position="822"/>
        <end position="854"/>
    </location>
</feature>
<organism evidence="4 5">
    <name type="scientific">Byssothecium circinans</name>
    <dbReference type="NCBI Taxonomy" id="147558"/>
    <lineage>
        <taxon>Eukaryota</taxon>
        <taxon>Fungi</taxon>
        <taxon>Dikarya</taxon>
        <taxon>Ascomycota</taxon>
        <taxon>Pezizomycotina</taxon>
        <taxon>Dothideomycetes</taxon>
        <taxon>Pleosporomycetidae</taxon>
        <taxon>Pleosporales</taxon>
        <taxon>Massarineae</taxon>
        <taxon>Massarinaceae</taxon>
        <taxon>Byssothecium</taxon>
    </lineage>
</organism>
<evidence type="ECO:0000256" key="3">
    <source>
        <dbReference type="PROSITE-ProRule" id="PRU00023"/>
    </source>
</evidence>
<dbReference type="OrthoDB" id="539213at2759"/>
<feature type="repeat" description="ANK" evidence="3">
    <location>
        <begin position="787"/>
        <end position="819"/>
    </location>
</feature>
<dbReference type="SMART" id="SM00248">
    <property type="entry name" value="ANK"/>
    <property type="match status" value="10"/>
</dbReference>
<gene>
    <name evidence="4" type="ORF">CC80DRAFT_498126</name>
</gene>
<dbReference type="InterPro" id="IPR002110">
    <property type="entry name" value="Ankyrin_rpt"/>
</dbReference>
<dbReference type="PROSITE" id="PS50297">
    <property type="entry name" value="ANK_REP_REGION"/>
    <property type="match status" value="3"/>
</dbReference>
<dbReference type="PANTHER" id="PTHR24166">
    <property type="entry name" value="ROLLING PEBBLES, ISOFORM B"/>
    <property type="match status" value="1"/>
</dbReference>